<evidence type="ECO:0000256" key="5">
    <source>
        <dbReference type="ARBA" id="ARBA00023004"/>
    </source>
</evidence>
<dbReference type="HOGENOM" id="CLU_331365_0_0_1"/>
<dbReference type="Gene3D" id="1.10.420.10">
    <property type="entry name" value="Peroxidase, domain 2"/>
    <property type="match status" value="1"/>
</dbReference>
<keyword evidence="4" id="KW-0560">Oxidoreductase</keyword>
<dbReference type="Gene3D" id="1.10.520.10">
    <property type="match status" value="1"/>
</dbReference>
<evidence type="ECO:0000256" key="8">
    <source>
        <dbReference type="SAM" id="Phobius"/>
    </source>
</evidence>
<organism evidence="11 12">
    <name type="scientific">Thalassiosira pseudonana</name>
    <name type="common">Marine diatom</name>
    <name type="synonym">Cyclotella nana</name>
    <dbReference type="NCBI Taxonomy" id="35128"/>
    <lineage>
        <taxon>Eukaryota</taxon>
        <taxon>Sar</taxon>
        <taxon>Stramenopiles</taxon>
        <taxon>Ochrophyta</taxon>
        <taxon>Bacillariophyta</taxon>
        <taxon>Coscinodiscophyceae</taxon>
        <taxon>Thalassiosirophycidae</taxon>
        <taxon>Thalassiosirales</taxon>
        <taxon>Thalassiosiraceae</taxon>
        <taxon>Thalassiosira</taxon>
    </lineage>
</organism>
<dbReference type="PANTHER" id="PTHR31356">
    <property type="entry name" value="THYLAKOID LUMENAL 29 KDA PROTEIN, CHLOROPLASTIC-RELATED"/>
    <property type="match status" value="1"/>
</dbReference>
<dbReference type="KEGG" id="tps:THAPSDRAFT_3126"/>
<keyword evidence="2" id="KW-0349">Heme</keyword>
<dbReference type="Proteomes" id="UP000001449">
    <property type="component" value="Chromosome 3"/>
</dbReference>
<keyword evidence="5" id="KW-0408">Iron</keyword>
<dbReference type="GO" id="GO:0004601">
    <property type="term" value="F:peroxidase activity"/>
    <property type="evidence" value="ECO:0000318"/>
    <property type="project" value="GO_Central"/>
</dbReference>
<evidence type="ECO:0000256" key="2">
    <source>
        <dbReference type="ARBA" id="ARBA00022617"/>
    </source>
</evidence>
<gene>
    <name evidence="11" type="ORF">THAPSDRAFT_3126</name>
</gene>
<dbReference type="GO" id="GO:0008610">
    <property type="term" value="P:lipid biosynthetic process"/>
    <property type="evidence" value="ECO:0007669"/>
    <property type="project" value="InterPro"/>
</dbReference>
<dbReference type="InterPro" id="IPR019793">
    <property type="entry name" value="Peroxidases_heam-ligand_BS"/>
</dbReference>
<dbReference type="GO" id="GO:0000302">
    <property type="term" value="P:response to reactive oxygen species"/>
    <property type="evidence" value="ECO:0000318"/>
    <property type="project" value="GO_Central"/>
</dbReference>
<dbReference type="InterPro" id="IPR044831">
    <property type="entry name" value="Ccp1-like"/>
</dbReference>
<dbReference type="AlphaFoldDB" id="B8BWW2"/>
<evidence type="ECO:0000259" key="10">
    <source>
        <dbReference type="PROSITE" id="PS50873"/>
    </source>
</evidence>
<dbReference type="PANTHER" id="PTHR31356:SF36">
    <property type="entry name" value="L-ASCORBATE PEROXIDASE 3"/>
    <property type="match status" value="1"/>
</dbReference>
<evidence type="ECO:0000256" key="1">
    <source>
        <dbReference type="ARBA" id="ARBA00022559"/>
    </source>
</evidence>
<feature type="compositionally biased region" description="Basic residues" evidence="7">
    <location>
        <begin position="153"/>
        <end position="193"/>
    </location>
</feature>
<keyword evidence="8" id="KW-0812">Transmembrane</keyword>
<dbReference type="FunFam" id="1.10.520.10:FF:000024">
    <property type="entry name" value="Predicted protein"/>
    <property type="match status" value="1"/>
</dbReference>
<proteinExistence type="inferred from homology"/>
<dbReference type="GO" id="GO:0034599">
    <property type="term" value="P:cellular response to oxidative stress"/>
    <property type="evidence" value="ECO:0000318"/>
    <property type="project" value="GO_Central"/>
</dbReference>
<dbReference type="EMBL" id="CM000640">
    <property type="protein sequence ID" value="EED94101.1"/>
    <property type="molecule type" value="Genomic_DNA"/>
</dbReference>
<dbReference type="GeneID" id="7442460"/>
<dbReference type="InterPro" id="IPR010255">
    <property type="entry name" value="Haem_peroxidase_sf"/>
</dbReference>
<sequence>MKRRRAETMNKITQMLVIASVIVSTTCGDEVGEYTLLNEFEKYHNSVDTTAGVDSKPCPFATSFGGGSGLRGHNGRIDVLGDIDGKWLDKKAEEEEAAFSRWEHIISSSNTKVPLPAVEGIAAIKGQSTATKSLRENDEGVQLTHQRILQNKRSPRGRNKTTGKRNKRGQKRQKKNGKRNKRNQKKTSKRGKKQGTGGRTQLAKTRSRCFTNTTYDEIDDDIAKLSSFIRNDVVRSHFLGGIVRLAAHDFMDFDRRDKSNPMGSDGCFDPMNPSNSGLPESVWCTDCLLRKLYEAKYRSLSRADFWIASANAVIRQTSRNNALDMKEMFTWGRKDAASCRGSADRLPDATGCKEVETAFLTRMGLEWRDAAALLGAHSLGRGNATFSGHEGTWVDNANDAQVFDKQYYEELINNSWRPRNRGLENQDWTTGNNLANQRMMLNTDICLVYNIDNNPNCCTRTDQFFPNGQSKCMSNDLARNKCQLYGQRDSRWAATEAVVEFVGGARANRNNEPFYTAFAEAWRKATTNGWSDLAPLTGSSSTIPASKDAALLDHYAAHFFTSSPPQLLQDLLLLTLIVVLALELLSNLVYYIPTSHIPLIGNASSIPVRGKHLDNFTLKDWAFVSINKCMTGLFVYVYFGYLWSVRKDSGSGHHGRGSLEGHSCCGGGKGIWSMDDVSLTNTILPIPLLFLTYDFFYTLLHWFLHIKSIYAYIHKHHHHQKAPSRANIDAVNVHPLEFFLGEFNHVLALHLVVGGMPLVGWKGMDVSWLGAVLFIGLGGVLAGLNHTRHDIKVAIPSMEMGSGYTVFDSKHHDVHHRIPQSNYGQYMVVWDRIFGTFREYDPSDRVNPAYQLDPSTGKTMGVKTE</sequence>
<feature type="compositionally biased region" description="Polar residues" evidence="7">
    <location>
        <begin position="143"/>
        <end position="152"/>
    </location>
</feature>
<dbReference type="GO" id="GO:0005506">
    <property type="term" value="F:iron ion binding"/>
    <property type="evidence" value="ECO:0007669"/>
    <property type="project" value="InterPro"/>
</dbReference>
<dbReference type="RefSeq" id="XP_002288665.1">
    <property type="nucleotide sequence ID" value="XM_002288629.1"/>
</dbReference>
<dbReference type="PROSITE" id="PS00435">
    <property type="entry name" value="PEROXIDASE_1"/>
    <property type="match status" value="1"/>
</dbReference>
<keyword evidence="1" id="KW-0575">Peroxidase</keyword>
<dbReference type="GO" id="GO:0020037">
    <property type="term" value="F:heme binding"/>
    <property type="evidence" value="ECO:0007669"/>
    <property type="project" value="InterPro"/>
</dbReference>
<dbReference type="PaxDb" id="35128-Thaps3126"/>
<reference evidence="11 12" key="2">
    <citation type="journal article" date="2008" name="Nature">
        <title>The Phaeodactylum genome reveals the evolutionary history of diatom genomes.</title>
        <authorList>
            <person name="Bowler C."/>
            <person name="Allen A.E."/>
            <person name="Badger J.H."/>
            <person name="Grimwood J."/>
            <person name="Jabbari K."/>
            <person name="Kuo A."/>
            <person name="Maheswari U."/>
            <person name="Martens C."/>
            <person name="Maumus F."/>
            <person name="Otillar R.P."/>
            <person name="Rayko E."/>
            <person name="Salamov A."/>
            <person name="Vandepoele K."/>
            <person name="Beszteri B."/>
            <person name="Gruber A."/>
            <person name="Heijde M."/>
            <person name="Katinka M."/>
            <person name="Mock T."/>
            <person name="Valentin K."/>
            <person name="Verret F."/>
            <person name="Berges J.A."/>
            <person name="Brownlee C."/>
            <person name="Cadoret J.P."/>
            <person name="Chiovitti A."/>
            <person name="Choi C.J."/>
            <person name="Coesel S."/>
            <person name="De Martino A."/>
            <person name="Detter J.C."/>
            <person name="Durkin C."/>
            <person name="Falciatore A."/>
            <person name="Fournet J."/>
            <person name="Haruta M."/>
            <person name="Huysman M.J."/>
            <person name="Jenkins B.D."/>
            <person name="Jiroutova K."/>
            <person name="Jorgensen R.E."/>
            <person name="Joubert Y."/>
            <person name="Kaplan A."/>
            <person name="Kroger N."/>
            <person name="Kroth P.G."/>
            <person name="La Roche J."/>
            <person name="Lindquist E."/>
            <person name="Lommer M."/>
            <person name="Martin-Jezequel V."/>
            <person name="Lopez P.J."/>
            <person name="Lucas S."/>
            <person name="Mangogna M."/>
            <person name="McGinnis K."/>
            <person name="Medlin L.K."/>
            <person name="Montsant A."/>
            <person name="Oudot-Le Secq M.P."/>
            <person name="Napoli C."/>
            <person name="Obornik M."/>
            <person name="Parker M.S."/>
            <person name="Petit J.L."/>
            <person name="Porcel B.M."/>
            <person name="Poulsen N."/>
            <person name="Robison M."/>
            <person name="Rychlewski L."/>
            <person name="Rynearson T.A."/>
            <person name="Schmutz J."/>
            <person name="Shapiro H."/>
            <person name="Siaut M."/>
            <person name="Stanley M."/>
            <person name="Sussman M.R."/>
            <person name="Taylor A.R."/>
            <person name="Vardi A."/>
            <person name="von Dassow P."/>
            <person name="Vyverman W."/>
            <person name="Willis A."/>
            <person name="Wyrwicz L.S."/>
            <person name="Rokhsar D.S."/>
            <person name="Weissenbach J."/>
            <person name="Armbrust E.V."/>
            <person name="Green B.R."/>
            <person name="Van de Peer Y."/>
            <person name="Grigoriev I.V."/>
        </authorList>
    </citation>
    <scope>NUCLEOTIDE SEQUENCE [LARGE SCALE GENOMIC DNA]</scope>
    <source>
        <strain evidence="11 12">CCMP1335</strain>
    </source>
</reference>
<evidence type="ECO:0000256" key="4">
    <source>
        <dbReference type="ARBA" id="ARBA00023002"/>
    </source>
</evidence>
<dbReference type="GO" id="GO:0042744">
    <property type="term" value="P:hydrogen peroxide catabolic process"/>
    <property type="evidence" value="ECO:0000318"/>
    <property type="project" value="GO_Central"/>
</dbReference>
<keyword evidence="8" id="KW-0472">Membrane</keyword>
<feature type="signal peptide" evidence="9">
    <location>
        <begin position="1"/>
        <end position="28"/>
    </location>
</feature>
<name>B8BWW2_THAPS</name>
<evidence type="ECO:0000256" key="9">
    <source>
        <dbReference type="SAM" id="SignalP"/>
    </source>
</evidence>
<dbReference type="FunFam" id="1.10.420.10:FF:000022">
    <property type="entry name" value="Predicted protein"/>
    <property type="match status" value="1"/>
</dbReference>
<evidence type="ECO:0000313" key="12">
    <source>
        <dbReference type="Proteomes" id="UP000001449"/>
    </source>
</evidence>
<dbReference type="Pfam" id="PF04116">
    <property type="entry name" value="FA_hydroxylase"/>
    <property type="match status" value="1"/>
</dbReference>
<evidence type="ECO:0000313" key="11">
    <source>
        <dbReference type="EMBL" id="EED94101.1"/>
    </source>
</evidence>
<dbReference type="InParanoid" id="B8BWW2"/>
<evidence type="ECO:0000256" key="6">
    <source>
        <dbReference type="RuleBase" id="RU004241"/>
    </source>
</evidence>
<feature type="chain" id="PRO_5002869396" description="Plant heme peroxidase family profile domain-containing protein" evidence="9">
    <location>
        <begin position="29"/>
        <end position="865"/>
    </location>
</feature>
<reference evidence="11 12" key="1">
    <citation type="journal article" date="2004" name="Science">
        <title>The genome of the diatom Thalassiosira pseudonana: ecology, evolution, and metabolism.</title>
        <authorList>
            <person name="Armbrust E.V."/>
            <person name="Berges J.A."/>
            <person name="Bowler C."/>
            <person name="Green B.R."/>
            <person name="Martinez D."/>
            <person name="Putnam N.H."/>
            <person name="Zhou S."/>
            <person name="Allen A.E."/>
            <person name="Apt K.E."/>
            <person name="Bechner M."/>
            <person name="Brzezinski M.A."/>
            <person name="Chaal B.K."/>
            <person name="Chiovitti A."/>
            <person name="Davis A.K."/>
            <person name="Demarest M.S."/>
            <person name="Detter J.C."/>
            <person name="Glavina T."/>
            <person name="Goodstein D."/>
            <person name="Hadi M.Z."/>
            <person name="Hellsten U."/>
            <person name="Hildebrand M."/>
            <person name="Jenkins B.D."/>
            <person name="Jurka J."/>
            <person name="Kapitonov V.V."/>
            <person name="Kroger N."/>
            <person name="Lau W.W."/>
            <person name="Lane T.W."/>
            <person name="Larimer F.W."/>
            <person name="Lippmeier J.C."/>
            <person name="Lucas S."/>
            <person name="Medina M."/>
            <person name="Montsant A."/>
            <person name="Obornik M."/>
            <person name="Parker M.S."/>
            <person name="Palenik B."/>
            <person name="Pazour G.J."/>
            <person name="Richardson P.M."/>
            <person name="Rynearson T.A."/>
            <person name="Saito M.A."/>
            <person name="Schwartz D.C."/>
            <person name="Thamatrakoln K."/>
            <person name="Valentin K."/>
            <person name="Vardi A."/>
            <person name="Wilkerson F.P."/>
            <person name="Rokhsar D.S."/>
        </authorList>
    </citation>
    <scope>NUCLEOTIDE SEQUENCE [LARGE SCALE GENOMIC DNA]</scope>
    <source>
        <strain evidence="11 12">CCMP1335</strain>
    </source>
</reference>
<keyword evidence="12" id="KW-1185">Reference proteome</keyword>
<feature type="transmembrane region" description="Helical" evidence="8">
    <location>
        <begin position="766"/>
        <end position="784"/>
    </location>
</feature>
<dbReference type="eggNOG" id="ENOG502S2IQ">
    <property type="taxonomic scope" value="Eukaryota"/>
</dbReference>
<feature type="transmembrane region" description="Helical" evidence="8">
    <location>
        <begin position="683"/>
        <end position="704"/>
    </location>
</feature>
<accession>B8BWW2</accession>
<protein>
    <recommendedName>
        <fullName evidence="10">Plant heme peroxidase family profile domain-containing protein</fullName>
    </recommendedName>
</protein>
<keyword evidence="3" id="KW-0479">Metal-binding</keyword>
<dbReference type="SUPFAM" id="SSF48113">
    <property type="entry name" value="Heme-dependent peroxidases"/>
    <property type="match status" value="1"/>
</dbReference>
<dbReference type="InterPro" id="IPR006694">
    <property type="entry name" value="Fatty_acid_hydroxylase"/>
</dbReference>
<feature type="domain" description="Plant heme peroxidase family profile" evidence="10">
    <location>
        <begin position="300"/>
        <end position="543"/>
    </location>
</feature>
<feature type="transmembrane region" description="Helical" evidence="8">
    <location>
        <begin position="571"/>
        <end position="592"/>
    </location>
</feature>
<comment type="similarity">
    <text evidence="6">Belongs to the peroxidase family.</text>
</comment>
<evidence type="ECO:0000256" key="3">
    <source>
        <dbReference type="ARBA" id="ARBA00022723"/>
    </source>
</evidence>
<dbReference type="STRING" id="35128.B8BWW2"/>
<dbReference type="Pfam" id="PF00141">
    <property type="entry name" value="peroxidase"/>
    <property type="match status" value="1"/>
</dbReference>
<feature type="region of interest" description="Disordered" evidence="7">
    <location>
        <begin position="129"/>
        <end position="205"/>
    </location>
</feature>
<dbReference type="InterPro" id="IPR002016">
    <property type="entry name" value="Haem_peroxidase"/>
</dbReference>
<keyword evidence="9" id="KW-0732">Signal</keyword>
<evidence type="ECO:0000256" key="7">
    <source>
        <dbReference type="SAM" id="MobiDB-lite"/>
    </source>
</evidence>
<feature type="transmembrane region" description="Helical" evidence="8">
    <location>
        <begin position="743"/>
        <end position="760"/>
    </location>
</feature>
<dbReference type="PROSITE" id="PS50873">
    <property type="entry name" value="PEROXIDASE_4"/>
    <property type="match status" value="1"/>
</dbReference>
<keyword evidence="8" id="KW-1133">Transmembrane helix</keyword>
<feature type="transmembrane region" description="Helical" evidence="8">
    <location>
        <begin position="621"/>
        <end position="643"/>
    </location>
</feature>